<proteinExistence type="predicted"/>
<name>A0ABP6NW82_9ACTN</name>
<protein>
    <recommendedName>
        <fullName evidence="3">AAA domain-containing protein</fullName>
    </recommendedName>
</protein>
<dbReference type="RefSeq" id="WP_344687388.1">
    <property type="nucleotide sequence ID" value="NZ_BAAAVV010000002.1"/>
</dbReference>
<reference evidence="2" key="1">
    <citation type="journal article" date="2019" name="Int. J. Syst. Evol. Microbiol.">
        <title>The Global Catalogue of Microorganisms (GCM) 10K type strain sequencing project: providing services to taxonomists for standard genome sequencing and annotation.</title>
        <authorList>
            <consortium name="The Broad Institute Genomics Platform"/>
            <consortium name="The Broad Institute Genome Sequencing Center for Infectious Disease"/>
            <person name="Wu L."/>
            <person name="Ma J."/>
        </authorList>
    </citation>
    <scope>NUCLEOTIDE SEQUENCE [LARGE SCALE GENOMIC DNA]</scope>
    <source>
        <strain evidence="2">JCM 15614</strain>
    </source>
</reference>
<dbReference type="EMBL" id="BAAAVV010000002">
    <property type="protein sequence ID" value="GAA3159800.1"/>
    <property type="molecule type" value="Genomic_DNA"/>
</dbReference>
<keyword evidence="2" id="KW-1185">Reference proteome</keyword>
<dbReference type="Gene3D" id="3.40.50.300">
    <property type="entry name" value="P-loop containing nucleotide triphosphate hydrolases"/>
    <property type="match status" value="1"/>
</dbReference>
<sequence length="57" mass="6224">MSFLYDLNRLNVAVSRAQALAVVVLSPLLLDAPVRTPEQVRRVDALCRLAESATVMA</sequence>
<evidence type="ECO:0008006" key="3">
    <source>
        <dbReference type="Google" id="ProtNLM"/>
    </source>
</evidence>
<dbReference type="Proteomes" id="UP001499924">
    <property type="component" value="Unassembled WGS sequence"/>
</dbReference>
<comment type="caution">
    <text evidence="1">The sequence shown here is derived from an EMBL/GenBank/DDBJ whole genome shotgun (WGS) entry which is preliminary data.</text>
</comment>
<gene>
    <name evidence="1" type="ORF">GCM10010531_09050</name>
</gene>
<evidence type="ECO:0000313" key="2">
    <source>
        <dbReference type="Proteomes" id="UP001499924"/>
    </source>
</evidence>
<dbReference type="InterPro" id="IPR027417">
    <property type="entry name" value="P-loop_NTPase"/>
</dbReference>
<accession>A0ABP6NW82</accession>
<evidence type="ECO:0000313" key="1">
    <source>
        <dbReference type="EMBL" id="GAA3159800.1"/>
    </source>
</evidence>
<organism evidence="1 2">
    <name type="scientific">Blastococcus jejuensis</name>
    <dbReference type="NCBI Taxonomy" id="351224"/>
    <lineage>
        <taxon>Bacteria</taxon>
        <taxon>Bacillati</taxon>
        <taxon>Actinomycetota</taxon>
        <taxon>Actinomycetes</taxon>
        <taxon>Geodermatophilales</taxon>
        <taxon>Geodermatophilaceae</taxon>
        <taxon>Blastococcus</taxon>
    </lineage>
</organism>